<dbReference type="EMBL" id="BMXE01000002">
    <property type="protein sequence ID" value="GHB23800.1"/>
    <property type="molecule type" value="Genomic_DNA"/>
</dbReference>
<dbReference type="InterPro" id="IPR000944">
    <property type="entry name" value="Tscrpt_reg_Rrf2"/>
</dbReference>
<evidence type="ECO:0000313" key="3">
    <source>
        <dbReference type="Proteomes" id="UP000637980"/>
    </source>
</evidence>
<dbReference type="Proteomes" id="UP000637980">
    <property type="component" value="Unassembled WGS sequence"/>
</dbReference>
<dbReference type="PANTHER" id="PTHR33221">
    <property type="entry name" value="WINGED HELIX-TURN-HELIX TRANSCRIPTIONAL REGULATOR, RRF2 FAMILY"/>
    <property type="match status" value="1"/>
</dbReference>
<dbReference type="Gene3D" id="1.10.10.10">
    <property type="entry name" value="Winged helix-like DNA-binding domain superfamily/Winged helix DNA-binding domain"/>
    <property type="match status" value="1"/>
</dbReference>
<dbReference type="InterPro" id="IPR036390">
    <property type="entry name" value="WH_DNA-bd_sf"/>
</dbReference>
<name>A0ABQ3E542_9HYPH</name>
<gene>
    <name evidence="2" type="ORF">GCM10007094_09660</name>
</gene>
<reference evidence="3" key="1">
    <citation type="journal article" date="2019" name="Int. J. Syst. Evol. Microbiol.">
        <title>The Global Catalogue of Microorganisms (GCM) 10K type strain sequencing project: providing services to taxonomists for standard genome sequencing and annotation.</title>
        <authorList>
            <consortium name="The Broad Institute Genomics Platform"/>
            <consortium name="The Broad Institute Genome Sequencing Center for Infectious Disease"/>
            <person name="Wu L."/>
            <person name="Ma J."/>
        </authorList>
    </citation>
    <scope>NUCLEOTIDE SEQUENCE [LARGE SCALE GENOMIC DNA]</scope>
    <source>
        <strain evidence="3">KCTC 12861</strain>
    </source>
</reference>
<keyword evidence="3" id="KW-1185">Reference proteome</keyword>
<protein>
    <submittedName>
        <fullName evidence="2">Transcriptional regulator</fullName>
    </submittedName>
</protein>
<comment type="caution">
    <text evidence="2">The sequence shown here is derived from an EMBL/GenBank/DDBJ whole genome shotgun (WGS) entry which is preliminary data.</text>
</comment>
<dbReference type="InterPro" id="IPR036388">
    <property type="entry name" value="WH-like_DNA-bd_sf"/>
</dbReference>
<dbReference type="PROSITE" id="PS51197">
    <property type="entry name" value="HTH_RRF2_2"/>
    <property type="match status" value="1"/>
</dbReference>
<proteinExistence type="predicted"/>
<dbReference type="Pfam" id="PF02082">
    <property type="entry name" value="Rrf2"/>
    <property type="match status" value="1"/>
</dbReference>
<dbReference type="RefSeq" id="WP_209008870.1">
    <property type="nucleotide sequence ID" value="NZ_BMXE01000002.1"/>
</dbReference>
<dbReference type="PANTHER" id="PTHR33221:SF4">
    <property type="entry name" value="HTH-TYPE TRANSCRIPTIONAL REPRESSOR NSRR"/>
    <property type="match status" value="1"/>
</dbReference>
<evidence type="ECO:0000313" key="2">
    <source>
        <dbReference type="EMBL" id="GHB23800.1"/>
    </source>
</evidence>
<dbReference type="NCBIfam" id="TIGR00738">
    <property type="entry name" value="rrf2_super"/>
    <property type="match status" value="1"/>
</dbReference>
<organism evidence="2 3">
    <name type="scientific">Pseudovibrio japonicus</name>
    <dbReference type="NCBI Taxonomy" id="366534"/>
    <lineage>
        <taxon>Bacteria</taxon>
        <taxon>Pseudomonadati</taxon>
        <taxon>Pseudomonadota</taxon>
        <taxon>Alphaproteobacteria</taxon>
        <taxon>Hyphomicrobiales</taxon>
        <taxon>Stappiaceae</taxon>
        <taxon>Pseudovibrio</taxon>
    </lineage>
</organism>
<sequence>MKLTGMTDVAVRILMLMAVNRNDKWTIDRLSEATNSGRPQVAKVVQILNRKGYIKSRRGRLGGLMLAHAPASINIGKLIRNVEDNFALVECFACNPAKPCPLSGVCRFKGKLKHALGSFMEELDSVNLNQIIENADEIRDCVGTGFERKIEPPTEINAI</sequence>
<dbReference type="SUPFAM" id="SSF46785">
    <property type="entry name" value="Winged helix' DNA-binding domain"/>
    <property type="match status" value="1"/>
</dbReference>
<keyword evidence="1" id="KW-0238">DNA-binding</keyword>
<evidence type="ECO:0000256" key="1">
    <source>
        <dbReference type="ARBA" id="ARBA00023125"/>
    </source>
</evidence>
<accession>A0ABQ3E542</accession>